<keyword evidence="1" id="KW-0812">Transmembrane</keyword>
<feature type="transmembrane region" description="Helical" evidence="1">
    <location>
        <begin position="14"/>
        <end position="34"/>
    </location>
</feature>
<keyword evidence="1" id="KW-0472">Membrane</keyword>
<evidence type="ECO:0000313" key="3">
    <source>
        <dbReference type="Proteomes" id="UP000037035"/>
    </source>
</evidence>
<feature type="transmembrane region" description="Helical" evidence="1">
    <location>
        <begin position="40"/>
        <end position="60"/>
    </location>
</feature>
<evidence type="ECO:0000256" key="1">
    <source>
        <dbReference type="SAM" id="Phobius"/>
    </source>
</evidence>
<dbReference type="AlphaFoldDB" id="A0A0L6VHV9"/>
<comment type="caution">
    <text evidence="2">The sequence shown here is derived from an EMBL/GenBank/DDBJ whole genome shotgun (WGS) entry which is preliminary data.</text>
</comment>
<gene>
    <name evidence="2" type="ORF">VP01_15689g1</name>
</gene>
<name>A0A0L6VHV9_9BASI</name>
<protein>
    <submittedName>
        <fullName evidence="2">Uncharacterized protein</fullName>
    </submittedName>
</protein>
<dbReference type="Proteomes" id="UP000037035">
    <property type="component" value="Unassembled WGS sequence"/>
</dbReference>
<keyword evidence="1" id="KW-1133">Transmembrane helix</keyword>
<dbReference type="EMBL" id="LAVV01006317">
    <property type="protein sequence ID" value="KNZ60341.1"/>
    <property type="molecule type" value="Genomic_DNA"/>
</dbReference>
<evidence type="ECO:0000313" key="2">
    <source>
        <dbReference type="EMBL" id="KNZ60341.1"/>
    </source>
</evidence>
<proteinExistence type="predicted"/>
<sequence length="82" mass="9213">ELDKHCSRHNYTPFCLYLVASVRGLMLALTNRQFASGTTAWLSVWRLFGKSLVLILIIFSSNQLPLQLLRPSNHSAGPSNQL</sequence>
<feature type="non-terminal residue" evidence="2">
    <location>
        <position position="1"/>
    </location>
</feature>
<organism evidence="2 3">
    <name type="scientific">Puccinia sorghi</name>
    <dbReference type="NCBI Taxonomy" id="27349"/>
    <lineage>
        <taxon>Eukaryota</taxon>
        <taxon>Fungi</taxon>
        <taxon>Dikarya</taxon>
        <taxon>Basidiomycota</taxon>
        <taxon>Pucciniomycotina</taxon>
        <taxon>Pucciniomycetes</taxon>
        <taxon>Pucciniales</taxon>
        <taxon>Pucciniaceae</taxon>
        <taxon>Puccinia</taxon>
    </lineage>
</organism>
<dbReference type="STRING" id="27349.A0A0L6VHV9"/>
<reference evidence="2 3" key="1">
    <citation type="submission" date="2015-08" db="EMBL/GenBank/DDBJ databases">
        <title>Next Generation Sequencing and Analysis of the Genome of Puccinia sorghi L Schw, the Causal Agent of Maize Common Rust.</title>
        <authorList>
            <person name="Rochi L."/>
            <person name="Burguener G."/>
            <person name="Darino M."/>
            <person name="Turjanski A."/>
            <person name="Kreff E."/>
            <person name="Dieguez M.J."/>
            <person name="Sacco F."/>
        </authorList>
    </citation>
    <scope>NUCLEOTIDE SEQUENCE [LARGE SCALE GENOMIC DNA]</scope>
    <source>
        <strain evidence="2 3">RO10H11247</strain>
    </source>
</reference>
<dbReference type="VEuPathDB" id="FungiDB:VP01_15689g1"/>
<keyword evidence="3" id="KW-1185">Reference proteome</keyword>
<accession>A0A0L6VHV9</accession>